<dbReference type="AlphaFoldDB" id="A0A1I3SWJ6"/>
<evidence type="ECO:0000313" key="5">
    <source>
        <dbReference type="EMBL" id="SFJ63208.1"/>
    </source>
</evidence>
<feature type="active site" description="Charge relay system" evidence="2">
    <location>
        <position position="341"/>
    </location>
</feature>
<protein>
    <submittedName>
        <fullName evidence="5">Acyl-CoA thioester hydrolase/BAAT N-terminal region</fullName>
    </submittedName>
</protein>
<evidence type="ECO:0000256" key="1">
    <source>
        <dbReference type="ARBA" id="ARBA00006538"/>
    </source>
</evidence>
<dbReference type="PANTHER" id="PTHR10824:SF4">
    <property type="entry name" value="ACYL-COENZYME A THIOESTERASE 1-LIKE"/>
    <property type="match status" value="1"/>
</dbReference>
<dbReference type="STRING" id="46223.SAMN05421852_11493"/>
<dbReference type="PANTHER" id="PTHR10824">
    <property type="entry name" value="ACYL-COENZYME A THIOESTERASE-RELATED"/>
    <property type="match status" value="1"/>
</dbReference>
<dbReference type="InterPro" id="IPR029058">
    <property type="entry name" value="AB_hydrolase_fold"/>
</dbReference>
<reference evidence="5 6" key="1">
    <citation type="submission" date="2016-10" db="EMBL/GenBank/DDBJ databases">
        <authorList>
            <person name="de Groot N.N."/>
        </authorList>
    </citation>
    <scope>NUCLEOTIDE SEQUENCE [LARGE SCALE GENOMIC DNA]</scope>
    <source>
        <strain evidence="5 6">DSM 44778</strain>
    </source>
</reference>
<sequence length="419" mass="47265">MRPQIQILRKTTMIDEKINIVLSGCLPHQEVELHAQTLDDFGRIWSSHAVFMTDQEGQIDLSLSSPIQGSYTSSDSMGMFWSMTLQQPKQGPPYFIKGSTKPQSFTFQLKANHQIVAEQTFLVEFVSEDVEVSIIENPFVGKYFRPRHKENLPTLLVMGGSPGGLYWSEQVASLLASKGYATLALAYLDYEGKHGLPSQFTEIPLNYFMQAADWIKKQPETQDKIGLVGISKGGELSLLLASRFLSNVKAIVSFVPSSHVFAGFSMGRGLHQSSWSYNEKPVTFIPYPETDIDFTNWKNPLSLRELHEQAFLQATEQQIKQARIPIEKANCPILLISTQTDATWPSYEMCQTMTQILEEHSYPFEVKHLSFAHASHVFSIPYLPPYIDHPALTKEHAAKAIETAWQATLSFLNQHLLHG</sequence>
<dbReference type="PIRSF" id="PIRSF016521">
    <property type="entry name" value="Acyl-CoA_hydro"/>
    <property type="match status" value="1"/>
</dbReference>
<dbReference type="GO" id="GO:0047617">
    <property type="term" value="F:fatty acyl-CoA hydrolase activity"/>
    <property type="evidence" value="ECO:0007669"/>
    <property type="project" value="TreeGrafter"/>
</dbReference>
<name>A0A1I3SWJ6_9BACL</name>
<dbReference type="GO" id="GO:0006637">
    <property type="term" value="P:acyl-CoA metabolic process"/>
    <property type="evidence" value="ECO:0007669"/>
    <property type="project" value="InterPro"/>
</dbReference>
<dbReference type="InterPro" id="IPR006862">
    <property type="entry name" value="Thio_Ohase/aa_AcTrfase"/>
</dbReference>
<dbReference type="GO" id="GO:0006631">
    <property type="term" value="P:fatty acid metabolic process"/>
    <property type="evidence" value="ECO:0007669"/>
    <property type="project" value="TreeGrafter"/>
</dbReference>
<proteinExistence type="inferred from homology"/>
<accession>A0A1I3SWJ6</accession>
<evidence type="ECO:0000313" key="6">
    <source>
        <dbReference type="Proteomes" id="UP000199545"/>
    </source>
</evidence>
<keyword evidence="5" id="KW-0378">Hydrolase</keyword>
<keyword evidence="6" id="KW-1185">Reference proteome</keyword>
<dbReference type="EMBL" id="FORR01000014">
    <property type="protein sequence ID" value="SFJ63208.1"/>
    <property type="molecule type" value="Genomic_DNA"/>
</dbReference>
<organism evidence="5 6">
    <name type="scientific">Thermoflavimicrobium dichotomicum</name>
    <dbReference type="NCBI Taxonomy" id="46223"/>
    <lineage>
        <taxon>Bacteria</taxon>
        <taxon>Bacillati</taxon>
        <taxon>Bacillota</taxon>
        <taxon>Bacilli</taxon>
        <taxon>Bacillales</taxon>
        <taxon>Thermoactinomycetaceae</taxon>
        <taxon>Thermoflavimicrobium</taxon>
    </lineage>
</organism>
<dbReference type="Gene3D" id="2.60.40.2240">
    <property type="entry name" value="Acyl-CoA thioester hydrolase/BAAT N-terminal domain"/>
    <property type="match status" value="1"/>
</dbReference>
<feature type="active site" description="Charge relay system" evidence="2">
    <location>
        <position position="231"/>
    </location>
</feature>
<dbReference type="InterPro" id="IPR014940">
    <property type="entry name" value="BAAT_C"/>
</dbReference>
<evidence type="ECO:0000259" key="3">
    <source>
        <dbReference type="Pfam" id="PF04775"/>
    </source>
</evidence>
<dbReference type="OrthoDB" id="8922993at2"/>
<dbReference type="SUPFAM" id="SSF53474">
    <property type="entry name" value="alpha/beta-Hydrolases"/>
    <property type="match status" value="1"/>
</dbReference>
<dbReference type="RefSeq" id="WP_093230960.1">
    <property type="nucleotide sequence ID" value="NZ_FORR01000014.1"/>
</dbReference>
<comment type="similarity">
    <text evidence="1">Belongs to the C/M/P thioester hydrolase family.</text>
</comment>
<dbReference type="InterPro" id="IPR016662">
    <property type="entry name" value="Acyl-CoA_thioEstase_long-chain"/>
</dbReference>
<dbReference type="Proteomes" id="UP000199545">
    <property type="component" value="Unassembled WGS sequence"/>
</dbReference>
<dbReference type="Gene3D" id="3.40.50.1820">
    <property type="entry name" value="alpha/beta hydrolase"/>
    <property type="match status" value="1"/>
</dbReference>
<feature type="domain" description="BAAT/Acyl-CoA thioester hydrolase C-terminal" evidence="4">
    <location>
        <begin position="203"/>
        <end position="417"/>
    </location>
</feature>
<feature type="active site" description="Charge relay system" evidence="2">
    <location>
        <position position="376"/>
    </location>
</feature>
<gene>
    <name evidence="5" type="ORF">SAMN05421852_11493</name>
</gene>
<feature type="domain" description="Acyl-CoA thioester hydrolase/bile acid-CoA amino acid N-acetyltransferase" evidence="3">
    <location>
        <begin position="15"/>
        <end position="132"/>
    </location>
</feature>
<dbReference type="InterPro" id="IPR042490">
    <property type="entry name" value="Thio_Ohase/BAAT_N"/>
</dbReference>
<dbReference type="Pfam" id="PF04775">
    <property type="entry name" value="Bile_Hydr_Trans"/>
    <property type="match status" value="1"/>
</dbReference>
<dbReference type="Pfam" id="PF08840">
    <property type="entry name" value="BAAT_C"/>
    <property type="match status" value="1"/>
</dbReference>
<evidence type="ECO:0000259" key="4">
    <source>
        <dbReference type="Pfam" id="PF08840"/>
    </source>
</evidence>
<evidence type="ECO:0000256" key="2">
    <source>
        <dbReference type="PIRSR" id="PIRSR016521-1"/>
    </source>
</evidence>